<dbReference type="Gene3D" id="3.30.420.10">
    <property type="entry name" value="Ribonuclease H-like superfamily/Ribonuclease H"/>
    <property type="match status" value="1"/>
</dbReference>
<evidence type="ECO:0000313" key="2">
    <source>
        <dbReference type="EMBL" id="KAF0702074.1"/>
    </source>
</evidence>
<evidence type="ECO:0000259" key="1">
    <source>
        <dbReference type="Pfam" id="PF13358"/>
    </source>
</evidence>
<accession>A0A6A4YU82</accession>
<dbReference type="InterPro" id="IPR038717">
    <property type="entry name" value="Tc1-like_DDE_dom"/>
</dbReference>
<organism evidence="2 3">
    <name type="scientific">Aphanomyces astaci</name>
    <name type="common">Crayfish plague agent</name>
    <dbReference type="NCBI Taxonomy" id="112090"/>
    <lineage>
        <taxon>Eukaryota</taxon>
        <taxon>Sar</taxon>
        <taxon>Stramenopiles</taxon>
        <taxon>Oomycota</taxon>
        <taxon>Saprolegniomycetes</taxon>
        <taxon>Saprolegniales</taxon>
        <taxon>Verrucalvaceae</taxon>
        <taxon>Aphanomyces</taxon>
    </lineage>
</organism>
<dbReference type="GO" id="GO:0003676">
    <property type="term" value="F:nucleic acid binding"/>
    <property type="evidence" value="ECO:0007669"/>
    <property type="project" value="InterPro"/>
</dbReference>
<dbReference type="EMBL" id="VJMI01021299">
    <property type="protein sequence ID" value="KAF0702074.1"/>
    <property type="molecule type" value="Genomic_DNA"/>
</dbReference>
<dbReference type="VEuPathDB" id="FungiDB:H257_12463"/>
<reference evidence="2 3" key="1">
    <citation type="submission" date="2019-06" db="EMBL/GenBank/DDBJ databases">
        <title>Genomics analysis of Aphanomyces spp. identifies a new class of oomycete effector associated with host adaptation.</title>
        <authorList>
            <person name="Gaulin E."/>
        </authorList>
    </citation>
    <scope>NUCLEOTIDE SEQUENCE [LARGE SCALE GENOMIC DNA]</scope>
    <source>
        <strain evidence="2 3">E</strain>
    </source>
</reference>
<feature type="domain" description="Tc1-like transposase DDE" evidence="1">
    <location>
        <begin position="7"/>
        <end position="95"/>
    </location>
</feature>
<dbReference type="AlphaFoldDB" id="A0A6A4YU82"/>
<name>A0A6A4YU82_APHAT</name>
<dbReference type="Proteomes" id="UP000469452">
    <property type="component" value="Unassembled WGS sequence"/>
</dbReference>
<gene>
    <name evidence="2" type="ORF">AaE_016145</name>
</gene>
<protein>
    <recommendedName>
        <fullName evidence="1">Tc1-like transposase DDE domain-containing protein</fullName>
    </recommendedName>
</protein>
<sequence>MSSANFFFCTHKRGAYKHHDTNLWLREMLRAATQHFGGLDDIVIIADNAPCDSRLEQVYEEAEFDSATLLRLSSYSPMFKPIENLWSEFKAHVKTLLRERLSAFMVPPPGGLTREEFRMRYLEYVAQEVIQGIDIQRLNRYTLRLEYFYARAERMEDMEVGM</sequence>
<evidence type="ECO:0000313" key="3">
    <source>
        <dbReference type="Proteomes" id="UP000469452"/>
    </source>
</evidence>
<proteinExistence type="predicted"/>
<dbReference type="InterPro" id="IPR036397">
    <property type="entry name" value="RNaseH_sf"/>
</dbReference>
<dbReference type="Pfam" id="PF13358">
    <property type="entry name" value="DDE_3"/>
    <property type="match status" value="1"/>
</dbReference>
<comment type="caution">
    <text evidence="2">The sequence shown here is derived from an EMBL/GenBank/DDBJ whole genome shotgun (WGS) entry which is preliminary data.</text>
</comment>